<dbReference type="InterPro" id="IPR016181">
    <property type="entry name" value="Acyl_CoA_acyltransferase"/>
</dbReference>
<proteinExistence type="predicted"/>
<comment type="caution">
    <text evidence="2">The sequence shown here is derived from an EMBL/GenBank/DDBJ whole genome shotgun (WGS) entry which is preliminary data.</text>
</comment>
<dbReference type="EMBL" id="JASPKZ010008860">
    <property type="protein sequence ID" value="KAJ9578776.1"/>
    <property type="molecule type" value="Genomic_DNA"/>
</dbReference>
<dbReference type="AlphaFoldDB" id="A0AAD7ZEA0"/>
<dbReference type="CDD" id="cd04301">
    <property type="entry name" value="NAT_SF"/>
    <property type="match status" value="1"/>
</dbReference>
<feature type="non-terminal residue" evidence="2">
    <location>
        <position position="154"/>
    </location>
</feature>
<protein>
    <recommendedName>
        <fullName evidence="1">N-acetyltransferase domain-containing protein</fullName>
    </recommendedName>
</protein>
<dbReference type="InterPro" id="IPR000182">
    <property type="entry name" value="GNAT_dom"/>
</dbReference>
<dbReference type="GO" id="GO:1905502">
    <property type="term" value="F:acetyl-CoA binding"/>
    <property type="evidence" value="ECO:0007669"/>
    <property type="project" value="TreeGrafter"/>
</dbReference>
<evidence type="ECO:0000313" key="3">
    <source>
        <dbReference type="Proteomes" id="UP001233999"/>
    </source>
</evidence>
<organism evidence="2 3">
    <name type="scientific">Diploptera punctata</name>
    <name type="common">Pacific beetle cockroach</name>
    <dbReference type="NCBI Taxonomy" id="6984"/>
    <lineage>
        <taxon>Eukaryota</taxon>
        <taxon>Metazoa</taxon>
        <taxon>Ecdysozoa</taxon>
        <taxon>Arthropoda</taxon>
        <taxon>Hexapoda</taxon>
        <taxon>Insecta</taxon>
        <taxon>Pterygota</taxon>
        <taxon>Neoptera</taxon>
        <taxon>Polyneoptera</taxon>
        <taxon>Dictyoptera</taxon>
        <taxon>Blattodea</taxon>
        <taxon>Blaberoidea</taxon>
        <taxon>Blaberidae</taxon>
        <taxon>Diplopterinae</taxon>
        <taxon>Diploptera</taxon>
    </lineage>
</organism>
<dbReference type="Pfam" id="PF00583">
    <property type="entry name" value="Acetyltransf_1"/>
    <property type="match status" value="1"/>
</dbReference>
<reference evidence="2" key="1">
    <citation type="journal article" date="2023" name="IScience">
        <title>Live-bearing cockroach genome reveals convergent evolutionary mechanisms linked to viviparity in insects and beyond.</title>
        <authorList>
            <person name="Fouks B."/>
            <person name="Harrison M.C."/>
            <person name="Mikhailova A.A."/>
            <person name="Marchal E."/>
            <person name="English S."/>
            <person name="Carruthers M."/>
            <person name="Jennings E.C."/>
            <person name="Chiamaka E.L."/>
            <person name="Frigard R.A."/>
            <person name="Pippel M."/>
            <person name="Attardo G.M."/>
            <person name="Benoit J.B."/>
            <person name="Bornberg-Bauer E."/>
            <person name="Tobe S.S."/>
        </authorList>
    </citation>
    <scope>NUCLEOTIDE SEQUENCE</scope>
    <source>
        <strain evidence="2">Stay&amp;Tobe</strain>
    </source>
</reference>
<sequence>MDVLLIHEFPQYADQCCDLINLEWPRSKTARMRSLEMSCDTLPTSLILVNSGKVIGHSKLSQIPSIPSGCFIESVVIHPEFRGKGLGKFLMMKTEEYIQSLGLETAYLSTIDKQEFYSKLGYIECEKISIYGGMINSISNSKKKLPFLQTLLNY</sequence>
<dbReference type="GO" id="GO:0008080">
    <property type="term" value="F:N-acetyltransferase activity"/>
    <property type="evidence" value="ECO:0007669"/>
    <property type="project" value="InterPro"/>
</dbReference>
<feature type="domain" description="N-acetyltransferase" evidence="1">
    <location>
        <begin position="4"/>
        <end position="145"/>
    </location>
</feature>
<gene>
    <name evidence="2" type="ORF">L9F63_004984</name>
</gene>
<dbReference type="PANTHER" id="PTHR13538:SF4">
    <property type="entry name" value="N-ALPHA-ACETYLTRANSFERASE 80"/>
    <property type="match status" value="1"/>
</dbReference>
<dbReference type="InterPro" id="IPR039840">
    <property type="entry name" value="NAA80"/>
</dbReference>
<dbReference type="GO" id="GO:0005737">
    <property type="term" value="C:cytoplasm"/>
    <property type="evidence" value="ECO:0007669"/>
    <property type="project" value="TreeGrafter"/>
</dbReference>
<evidence type="ECO:0000313" key="2">
    <source>
        <dbReference type="EMBL" id="KAJ9578776.1"/>
    </source>
</evidence>
<accession>A0AAD7ZEA0</accession>
<dbReference type="Proteomes" id="UP001233999">
    <property type="component" value="Unassembled WGS sequence"/>
</dbReference>
<dbReference type="Gene3D" id="3.40.630.30">
    <property type="match status" value="1"/>
</dbReference>
<evidence type="ECO:0000259" key="1">
    <source>
        <dbReference type="PROSITE" id="PS51186"/>
    </source>
</evidence>
<keyword evidence="3" id="KW-1185">Reference proteome</keyword>
<dbReference type="PANTHER" id="PTHR13538">
    <property type="entry name" value="N-ACETYLTRANSFERASE 6"/>
    <property type="match status" value="1"/>
</dbReference>
<reference evidence="2" key="2">
    <citation type="submission" date="2023-05" db="EMBL/GenBank/DDBJ databases">
        <authorList>
            <person name="Fouks B."/>
        </authorList>
    </citation>
    <scope>NUCLEOTIDE SEQUENCE</scope>
    <source>
        <strain evidence="2">Stay&amp;Tobe</strain>
        <tissue evidence="2">Testes</tissue>
    </source>
</reference>
<name>A0AAD7ZEA0_DIPPU</name>
<dbReference type="SUPFAM" id="SSF55729">
    <property type="entry name" value="Acyl-CoA N-acyltransferases (Nat)"/>
    <property type="match status" value="1"/>
</dbReference>
<dbReference type="PROSITE" id="PS51186">
    <property type="entry name" value="GNAT"/>
    <property type="match status" value="1"/>
</dbReference>